<organism evidence="1 2">
    <name type="scientific">Pleuronectes platessa</name>
    <name type="common">European plaice</name>
    <dbReference type="NCBI Taxonomy" id="8262"/>
    <lineage>
        <taxon>Eukaryota</taxon>
        <taxon>Metazoa</taxon>
        <taxon>Chordata</taxon>
        <taxon>Craniata</taxon>
        <taxon>Vertebrata</taxon>
        <taxon>Euteleostomi</taxon>
        <taxon>Actinopterygii</taxon>
        <taxon>Neopterygii</taxon>
        <taxon>Teleostei</taxon>
        <taxon>Neoteleostei</taxon>
        <taxon>Acanthomorphata</taxon>
        <taxon>Carangaria</taxon>
        <taxon>Pleuronectiformes</taxon>
        <taxon>Pleuronectoidei</taxon>
        <taxon>Pleuronectidae</taxon>
        <taxon>Pleuronectes</taxon>
    </lineage>
</organism>
<gene>
    <name evidence="1" type="ORF">PLEPLA_LOCUS4368</name>
</gene>
<dbReference type="EMBL" id="CADEAL010000217">
    <property type="protein sequence ID" value="CAB1416577.1"/>
    <property type="molecule type" value="Genomic_DNA"/>
</dbReference>
<accession>A0A9N7TPN2</accession>
<proteinExistence type="predicted"/>
<protein>
    <submittedName>
        <fullName evidence="1">Uncharacterized protein</fullName>
    </submittedName>
</protein>
<keyword evidence="2" id="KW-1185">Reference proteome</keyword>
<sequence>MFSTSAGANRCSRRDRIWERSDSLEKEQEPCLVDDCGNESLLLSGLLHISKHFSSRSVACGSVGELEPSQLLGEGHQRMAGLTHRGKQPTTTFTPMLNLESPNNLCMSLDCGRKLENLEKNPHRHEGSTRTLHCEATVSTTETLTTILEPAFTLDLMKHSGPTPAADMAPQTITDCGNFTLDFKQLGFCSSPAFLQTLAP</sequence>
<dbReference type="Proteomes" id="UP001153269">
    <property type="component" value="Unassembled WGS sequence"/>
</dbReference>
<dbReference type="AlphaFoldDB" id="A0A9N7TPN2"/>
<name>A0A9N7TPN2_PLEPL</name>
<comment type="caution">
    <text evidence="1">The sequence shown here is derived from an EMBL/GenBank/DDBJ whole genome shotgun (WGS) entry which is preliminary data.</text>
</comment>
<evidence type="ECO:0000313" key="1">
    <source>
        <dbReference type="EMBL" id="CAB1416577.1"/>
    </source>
</evidence>
<reference evidence="1" key="1">
    <citation type="submission" date="2020-03" db="EMBL/GenBank/DDBJ databases">
        <authorList>
            <person name="Weist P."/>
        </authorList>
    </citation>
    <scope>NUCLEOTIDE SEQUENCE</scope>
</reference>
<evidence type="ECO:0000313" key="2">
    <source>
        <dbReference type="Proteomes" id="UP001153269"/>
    </source>
</evidence>